<feature type="region of interest" description="Disordered" evidence="1">
    <location>
        <begin position="87"/>
        <end position="126"/>
    </location>
</feature>
<organism evidence="3 4">
    <name type="scientific">Sphingobacterium suaedae</name>
    <dbReference type="NCBI Taxonomy" id="1686402"/>
    <lineage>
        <taxon>Bacteria</taxon>
        <taxon>Pseudomonadati</taxon>
        <taxon>Bacteroidota</taxon>
        <taxon>Sphingobacteriia</taxon>
        <taxon>Sphingobacteriales</taxon>
        <taxon>Sphingobacteriaceae</taxon>
        <taxon>Sphingobacterium</taxon>
    </lineage>
</organism>
<keyword evidence="4" id="KW-1185">Reference proteome</keyword>
<dbReference type="EMBL" id="JBHULR010000002">
    <property type="protein sequence ID" value="MFD2546538.1"/>
    <property type="molecule type" value="Genomic_DNA"/>
</dbReference>
<feature type="compositionally biased region" description="Basic and acidic residues" evidence="1">
    <location>
        <begin position="108"/>
        <end position="119"/>
    </location>
</feature>
<dbReference type="Gene3D" id="1.20.120.1490">
    <property type="match status" value="1"/>
</dbReference>
<protein>
    <recommendedName>
        <fullName evidence="5">DUF4890 domain-containing protein</fullName>
    </recommendedName>
</protein>
<evidence type="ECO:0000256" key="2">
    <source>
        <dbReference type="SAM" id="SignalP"/>
    </source>
</evidence>
<feature type="chain" id="PRO_5046126486" description="DUF4890 domain-containing protein" evidence="2">
    <location>
        <begin position="21"/>
        <end position="126"/>
    </location>
</feature>
<reference evidence="4" key="1">
    <citation type="journal article" date="2019" name="Int. J. Syst. Evol. Microbiol.">
        <title>The Global Catalogue of Microorganisms (GCM) 10K type strain sequencing project: providing services to taxonomists for standard genome sequencing and annotation.</title>
        <authorList>
            <consortium name="The Broad Institute Genomics Platform"/>
            <consortium name="The Broad Institute Genome Sequencing Center for Infectious Disease"/>
            <person name="Wu L."/>
            <person name="Ma J."/>
        </authorList>
    </citation>
    <scope>NUCLEOTIDE SEQUENCE [LARGE SCALE GENOMIC DNA]</scope>
    <source>
        <strain evidence="4">KCTC 42662</strain>
    </source>
</reference>
<evidence type="ECO:0000256" key="1">
    <source>
        <dbReference type="SAM" id="MobiDB-lite"/>
    </source>
</evidence>
<sequence length="126" mass="14967">MKNLQACIICLILGISISFAQERQGRGNFRNQNPEQRAKQITERLTEALKLEKSQQDSIYKYAFNQATDDKIVETENGDREALRQSLKQNRDKYNNKIKSFLTSEQQQKYEELQKQRTERRPRKNQ</sequence>
<dbReference type="RefSeq" id="WP_380900421.1">
    <property type="nucleotide sequence ID" value="NZ_JBHUEG010000003.1"/>
</dbReference>
<feature type="signal peptide" evidence="2">
    <location>
        <begin position="1"/>
        <end position="20"/>
    </location>
</feature>
<evidence type="ECO:0008006" key="5">
    <source>
        <dbReference type="Google" id="ProtNLM"/>
    </source>
</evidence>
<name>A0ABW5KDW6_9SPHI</name>
<accession>A0ABW5KDW6</accession>
<proteinExistence type="predicted"/>
<gene>
    <name evidence="3" type="ORF">ACFSR5_02635</name>
</gene>
<keyword evidence="2" id="KW-0732">Signal</keyword>
<dbReference type="Proteomes" id="UP001597545">
    <property type="component" value="Unassembled WGS sequence"/>
</dbReference>
<evidence type="ECO:0000313" key="3">
    <source>
        <dbReference type="EMBL" id="MFD2546538.1"/>
    </source>
</evidence>
<evidence type="ECO:0000313" key="4">
    <source>
        <dbReference type="Proteomes" id="UP001597545"/>
    </source>
</evidence>
<comment type="caution">
    <text evidence="3">The sequence shown here is derived from an EMBL/GenBank/DDBJ whole genome shotgun (WGS) entry which is preliminary data.</text>
</comment>